<dbReference type="GO" id="GO:0046872">
    <property type="term" value="F:metal ion binding"/>
    <property type="evidence" value="ECO:0007669"/>
    <property type="project" value="UniProtKB-KW"/>
</dbReference>
<evidence type="ECO:0000313" key="6">
    <source>
        <dbReference type="EMBL" id="PNG16065.1"/>
    </source>
</evidence>
<accession>A0A2N8TAL5</accession>
<keyword evidence="2" id="KW-0479">Metal-binding</keyword>
<reference evidence="6 7" key="1">
    <citation type="submission" date="2018-01" db="EMBL/GenBank/DDBJ databases">
        <title>Draft genome sequence of Streptomyces sp. 13K301.</title>
        <authorList>
            <person name="Sahin N."/>
            <person name="Saygin H."/>
            <person name="Ay H."/>
        </authorList>
    </citation>
    <scope>NUCLEOTIDE SEQUENCE [LARGE SCALE GENOMIC DNA]</scope>
    <source>
        <strain evidence="6 7">13K301</strain>
    </source>
</reference>
<dbReference type="GO" id="GO:0008973">
    <property type="term" value="F:phosphopentomutase activity"/>
    <property type="evidence" value="ECO:0007669"/>
    <property type="project" value="TreeGrafter"/>
</dbReference>
<organism evidence="6 7">
    <name type="scientific">Streptomyces cahuitamycinicus</name>
    <dbReference type="NCBI Taxonomy" id="2070367"/>
    <lineage>
        <taxon>Bacteria</taxon>
        <taxon>Bacillati</taxon>
        <taxon>Actinomycetota</taxon>
        <taxon>Actinomycetes</taxon>
        <taxon>Kitasatosporales</taxon>
        <taxon>Streptomycetaceae</taxon>
        <taxon>Streptomyces</taxon>
    </lineage>
</organism>
<protein>
    <submittedName>
        <fullName evidence="6">Phosphomannomutase</fullName>
    </submittedName>
</protein>
<evidence type="ECO:0000256" key="4">
    <source>
        <dbReference type="ARBA" id="ARBA00023235"/>
    </source>
</evidence>
<evidence type="ECO:0000256" key="3">
    <source>
        <dbReference type="ARBA" id="ARBA00022842"/>
    </source>
</evidence>
<sequence length="130" mass="13931">MHEELIAQAQAWLTEDPDPETRTELARLIDAEDHTELAARFSGTLQFGTAGLRGELGAGPMRMNRSVVIRAAAGLAAYLRKQGPPEREGEAGLVVIGYDARHKSYDFAQDTAAVMTGAEFTAEAGGAELE</sequence>
<dbReference type="PANTHER" id="PTHR45745">
    <property type="entry name" value="PHOSPHOMANNOMUTASE 45A"/>
    <property type="match status" value="1"/>
</dbReference>
<keyword evidence="7" id="KW-1185">Reference proteome</keyword>
<feature type="non-terminal residue" evidence="6">
    <location>
        <position position="130"/>
    </location>
</feature>
<comment type="similarity">
    <text evidence="1">Belongs to the phosphohexose mutase family.</text>
</comment>
<evidence type="ECO:0000313" key="7">
    <source>
        <dbReference type="Proteomes" id="UP000235943"/>
    </source>
</evidence>
<evidence type="ECO:0000259" key="5">
    <source>
        <dbReference type="Pfam" id="PF02878"/>
    </source>
</evidence>
<gene>
    <name evidence="6" type="ORF">C1J00_44100</name>
</gene>
<dbReference type="GO" id="GO:0005975">
    <property type="term" value="P:carbohydrate metabolic process"/>
    <property type="evidence" value="ECO:0007669"/>
    <property type="project" value="InterPro"/>
</dbReference>
<dbReference type="PANTHER" id="PTHR45745:SF1">
    <property type="entry name" value="PHOSPHOGLUCOMUTASE 2B-RELATED"/>
    <property type="match status" value="1"/>
</dbReference>
<dbReference type="Gene3D" id="3.40.120.10">
    <property type="entry name" value="Alpha-D-Glucose-1,6-Bisphosphate, subunit A, domain 3"/>
    <property type="match status" value="1"/>
</dbReference>
<comment type="caution">
    <text evidence="6">The sequence shown here is derived from an EMBL/GenBank/DDBJ whole genome shotgun (WGS) entry which is preliminary data.</text>
</comment>
<dbReference type="InterPro" id="IPR016055">
    <property type="entry name" value="A-D-PHexomutase_a/b/a-I/II/III"/>
</dbReference>
<evidence type="ECO:0000256" key="1">
    <source>
        <dbReference type="ARBA" id="ARBA00010231"/>
    </source>
</evidence>
<dbReference type="Proteomes" id="UP000235943">
    <property type="component" value="Unassembled WGS sequence"/>
</dbReference>
<dbReference type="GO" id="GO:0006166">
    <property type="term" value="P:purine ribonucleoside salvage"/>
    <property type="evidence" value="ECO:0007669"/>
    <property type="project" value="TreeGrafter"/>
</dbReference>
<dbReference type="EMBL" id="POUC01000966">
    <property type="protein sequence ID" value="PNG16065.1"/>
    <property type="molecule type" value="Genomic_DNA"/>
</dbReference>
<proteinExistence type="inferred from homology"/>
<name>A0A2N8TAL5_9ACTN</name>
<dbReference type="AlphaFoldDB" id="A0A2N8TAL5"/>
<dbReference type="InterPro" id="IPR005844">
    <property type="entry name" value="A-D-PHexomutase_a/b/a-I"/>
</dbReference>
<keyword evidence="3" id="KW-0460">Magnesium</keyword>
<feature type="domain" description="Alpha-D-phosphohexomutase alpha/beta/alpha" evidence="5">
    <location>
        <begin position="46"/>
        <end position="121"/>
    </location>
</feature>
<keyword evidence="4" id="KW-0413">Isomerase</keyword>
<dbReference type="SUPFAM" id="SSF53738">
    <property type="entry name" value="Phosphoglucomutase, first 3 domains"/>
    <property type="match status" value="1"/>
</dbReference>
<dbReference type="Pfam" id="PF02878">
    <property type="entry name" value="PGM_PMM_I"/>
    <property type="match status" value="1"/>
</dbReference>
<evidence type="ECO:0000256" key="2">
    <source>
        <dbReference type="ARBA" id="ARBA00022723"/>
    </source>
</evidence>